<dbReference type="SUPFAM" id="SSF103473">
    <property type="entry name" value="MFS general substrate transporter"/>
    <property type="match status" value="1"/>
</dbReference>
<evidence type="ECO:0000256" key="3">
    <source>
        <dbReference type="ARBA" id="ARBA00022989"/>
    </source>
</evidence>
<comment type="subcellular location">
    <subcellularLocation>
        <location evidence="1">Membrane</location>
        <topology evidence="1">Multi-pass membrane protein</topology>
    </subcellularLocation>
</comment>
<dbReference type="Gene3D" id="1.20.1250.20">
    <property type="entry name" value="MFS general substrate transporter like domains"/>
    <property type="match status" value="1"/>
</dbReference>
<comment type="caution">
    <text evidence="6">The sequence shown here is derived from an EMBL/GenBank/DDBJ whole genome shotgun (WGS) entry which is preliminary data.</text>
</comment>
<dbReference type="VEuPathDB" id="FungiDB:C5L36_0C10460"/>
<dbReference type="HOGENOM" id="CLU_008455_13_3_1"/>
<dbReference type="PANTHER" id="PTHR23502">
    <property type="entry name" value="MAJOR FACILITATOR SUPERFAMILY"/>
    <property type="match status" value="1"/>
</dbReference>
<evidence type="ECO:0000256" key="1">
    <source>
        <dbReference type="ARBA" id="ARBA00004141"/>
    </source>
</evidence>
<dbReference type="eggNOG" id="KOG0255">
    <property type="taxonomic scope" value="Eukaryota"/>
</dbReference>
<protein>
    <recommendedName>
        <fullName evidence="8">Major facilitator superfamily (MFS) profile domain-containing protein</fullName>
    </recommendedName>
</protein>
<dbReference type="InterPro" id="IPR011701">
    <property type="entry name" value="MFS"/>
</dbReference>
<keyword evidence="3 5" id="KW-1133">Transmembrane helix</keyword>
<gene>
    <name evidence="6" type="ORF">JL09_g4803</name>
</gene>
<dbReference type="Pfam" id="PF07690">
    <property type="entry name" value="MFS_1"/>
    <property type="match status" value="1"/>
</dbReference>
<feature type="transmembrane region" description="Helical" evidence="5">
    <location>
        <begin position="140"/>
        <end position="158"/>
    </location>
</feature>
<feature type="transmembrane region" description="Helical" evidence="5">
    <location>
        <begin position="105"/>
        <end position="128"/>
    </location>
</feature>
<feature type="transmembrane region" description="Helical" evidence="5">
    <location>
        <begin position="490"/>
        <end position="512"/>
    </location>
</feature>
<dbReference type="EMBL" id="JQFK01000175">
    <property type="protein sequence ID" value="KGK36047.1"/>
    <property type="molecule type" value="Genomic_DNA"/>
</dbReference>
<sequence length="570" mass="63595">MSSIILEKQDQVGVYVDSSQDSVNGAEKSEIDFSVIPGTSNLVENDEVVLIPTPSDDPNDPLNWSRKRKWLQMFCIILYCYGGSIPGCCIYSITPNIAADPNVNLSVANITAGTGYSFLFLGLGNLFWLPIAQQYGKRPVYLLGMLGVIAFNIWQPWITNNGQWIASKIMNGFFYSTIESLPEITVTDMYFEHERATYMGIYGAALFSSNYAAPMLAGFVNDALGWKWTIIIAVIFTAVCFVAMFFLLEETNYDRKLRVKKDVDGTVVSAITSNNNGQNDEIKPILSHINSAKQHLGNQTVLIDDQLPVEYPPEKTFVQKLSLTSGIRKDFHLFDYMVAPLYMVKYPVVLWSGFLYGASLFWYTVLNATEAVILGAKPYNFSPAMCGLAYLSPVIFVGLIYPYAGWSTDWIKIFIAKKHGGVSQAEDRLWVLVVYMILGPASLILWGVGASKGIHWFGIIVGLGLQAGLCIVGCISSVTYTLDTYPEMGVPAITVLVIIRNTMNFAMGYGITPFIDNMGVQNCFIISAFICLFCIATFFVMVYTGKYWRNRLKNSYWKLVVSYREKGIAH</sequence>
<dbReference type="InterPro" id="IPR036259">
    <property type="entry name" value="MFS_trans_sf"/>
</dbReference>
<feature type="transmembrane region" description="Helical" evidence="5">
    <location>
        <begin position="228"/>
        <end position="248"/>
    </location>
</feature>
<organism evidence="6 7">
    <name type="scientific">Pichia kudriavzevii</name>
    <name type="common">Yeast</name>
    <name type="synonym">Issatchenkia orientalis</name>
    <dbReference type="NCBI Taxonomy" id="4909"/>
    <lineage>
        <taxon>Eukaryota</taxon>
        <taxon>Fungi</taxon>
        <taxon>Dikarya</taxon>
        <taxon>Ascomycota</taxon>
        <taxon>Saccharomycotina</taxon>
        <taxon>Pichiomycetes</taxon>
        <taxon>Pichiales</taxon>
        <taxon>Pichiaceae</taxon>
        <taxon>Pichia</taxon>
    </lineage>
</organism>
<evidence type="ECO:0000256" key="2">
    <source>
        <dbReference type="ARBA" id="ARBA00022692"/>
    </source>
</evidence>
<reference evidence="7" key="1">
    <citation type="journal article" date="2014" name="Microb. Cell Fact.">
        <title>Exploiting Issatchenkia orientalis SD108 for succinic acid production.</title>
        <authorList>
            <person name="Xiao H."/>
            <person name="Shao Z."/>
            <person name="Jiang Y."/>
            <person name="Dole S."/>
            <person name="Zhao H."/>
        </authorList>
    </citation>
    <scope>NUCLEOTIDE SEQUENCE [LARGE SCALE GENOMIC DNA]</scope>
    <source>
        <strain evidence="7">SD108</strain>
    </source>
</reference>
<feature type="transmembrane region" description="Helical" evidence="5">
    <location>
        <begin position="524"/>
        <end position="543"/>
    </location>
</feature>
<evidence type="ECO:0000313" key="7">
    <source>
        <dbReference type="Proteomes" id="UP000029867"/>
    </source>
</evidence>
<evidence type="ECO:0008006" key="8">
    <source>
        <dbReference type="Google" id="ProtNLM"/>
    </source>
</evidence>
<feature type="transmembrane region" description="Helical" evidence="5">
    <location>
        <begin position="454"/>
        <end position="478"/>
    </location>
</feature>
<evidence type="ECO:0000256" key="4">
    <source>
        <dbReference type="ARBA" id="ARBA00023136"/>
    </source>
</evidence>
<dbReference type="Proteomes" id="UP000029867">
    <property type="component" value="Unassembled WGS sequence"/>
</dbReference>
<keyword evidence="2 5" id="KW-0812">Transmembrane</keyword>
<dbReference type="PANTHER" id="PTHR23502:SF30">
    <property type="entry name" value="TRANSPORTER, PUTATIVE (AFU_ORTHOLOGUE AFUA_8G04702)-RELATED"/>
    <property type="match status" value="1"/>
</dbReference>
<dbReference type="AlphaFoldDB" id="A0A099NVS4"/>
<keyword evidence="4 5" id="KW-0472">Membrane</keyword>
<feature type="transmembrane region" description="Helical" evidence="5">
    <location>
        <begin position="429"/>
        <end position="448"/>
    </location>
</feature>
<dbReference type="GO" id="GO:0022857">
    <property type="term" value="F:transmembrane transporter activity"/>
    <property type="evidence" value="ECO:0007669"/>
    <property type="project" value="InterPro"/>
</dbReference>
<name>A0A099NVS4_PICKU</name>
<feature type="transmembrane region" description="Helical" evidence="5">
    <location>
        <begin position="388"/>
        <end position="408"/>
    </location>
</feature>
<proteinExistence type="predicted"/>
<accession>A0A099NVS4</accession>
<feature type="transmembrane region" description="Helical" evidence="5">
    <location>
        <begin position="70"/>
        <end position="93"/>
    </location>
</feature>
<evidence type="ECO:0000256" key="5">
    <source>
        <dbReference type="SAM" id="Phobius"/>
    </source>
</evidence>
<dbReference type="GO" id="GO:0005886">
    <property type="term" value="C:plasma membrane"/>
    <property type="evidence" value="ECO:0007669"/>
    <property type="project" value="TreeGrafter"/>
</dbReference>
<feature type="transmembrane region" description="Helical" evidence="5">
    <location>
        <begin position="348"/>
        <end position="368"/>
    </location>
</feature>
<evidence type="ECO:0000313" key="6">
    <source>
        <dbReference type="EMBL" id="KGK36047.1"/>
    </source>
</evidence>